<comment type="caution">
    <text evidence="4">The sequence shown here is derived from an EMBL/GenBank/DDBJ whole genome shotgun (WGS) entry which is preliminary data.</text>
</comment>
<dbReference type="RefSeq" id="WP_135640813.1">
    <property type="nucleotide sequence ID" value="NZ_RQGH01000009.1"/>
</dbReference>
<evidence type="ECO:0000256" key="1">
    <source>
        <dbReference type="ARBA" id="ARBA00009670"/>
    </source>
</evidence>
<dbReference type="PANTHER" id="PTHR10566:SF113">
    <property type="entry name" value="PROTEIN ACTIVITY OF BC1 COMPLEX KINASE 7, CHLOROPLASTIC"/>
    <property type="match status" value="1"/>
</dbReference>
<dbReference type="PROSITE" id="PS50011">
    <property type="entry name" value="PROTEIN_KINASE_DOM"/>
    <property type="match status" value="1"/>
</dbReference>
<feature type="transmembrane region" description="Helical" evidence="2">
    <location>
        <begin position="517"/>
        <end position="534"/>
    </location>
</feature>
<name>A0A4Z0ZVS2_9LEPT</name>
<dbReference type="InterPro" id="IPR000719">
    <property type="entry name" value="Prot_kinase_dom"/>
</dbReference>
<evidence type="ECO:0000313" key="5">
    <source>
        <dbReference type="Proteomes" id="UP000297567"/>
    </source>
</evidence>
<dbReference type="SUPFAM" id="SSF56112">
    <property type="entry name" value="Protein kinase-like (PK-like)"/>
    <property type="match status" value="1"/>
</dbReference>
<dbReference type="InterPro" id="IPR050154">
    <property type="entry name" value="UbiB_kinase"/>
</dbReference>
<evidence type="ECO:0000256" key="2">
    <source>
        <dbReference type="SAM" id="Phobius"/>
    </source>
</evidence>
<accession>A0A4Z0ZVS2</accession>
<sequence length="544" mass="63601">MNPKQNRSISIYFFVLKTYFQYLVLSKITKRIHSKENFQTKRIQFLKTKGIETKHLFFQLGGVYIKIGQFLSNLFHILPEEYLWELQDLQDKIPPRDFNEINARWEKDFGKSLHQIFDSLDTNSYASASTAQVHIGYYQEKKVAIKTLYPGIEETAKSDLGTISKVIWFVDRFVVKVSGKEVVEQLQSMIHAELDLRTELKNLKILKQLFALEKDFYIPNPVEEFCNRHTLVTEFVEGKKIYELELDLAPTKRSPHLEKLIRAFILMIFEYRFFHADPHPGNLIFMETGELCLIDFGAVQSISEEETQILERILVGAMRKDYHLVSESLVALGAVTGTLSKEELTQIVKYSLEKLNRILADTNHFRNLSFETLKPGEDLRFLKEIQVSLKRLLSSLKLPPNFLSLHRVLALLLGNSSYLDPSRSMIEYAEKPFSQIVLKGSSFKRLWKDEGEEFLTSLFSLPKELNEFLYKWNRGELTNQNQTKTDELRLREIFTFGVLGSLFFFFGMYYAEKFWKEPSIIFYILSGLSFWSLAKSSLSYWKQK</sequence>
<reference evidence="4" key="1">
    <citation type="journal article" date="2019" name="PLoS Negl. Trop. Dis.">
        <title>Revisiting the worldwide diversity of Leptospira species in the environment.</title>
        <authorList>
            <person name="Vincent A.T."/>
            <person name="Schiettekatte O."/>
            <person name="Bourhy P."/>
            <person name="Veyrier F.J."/>
            <person name="Picardeau M."/>
        </authorList>
    </citation>
    <scope>NUCLEOTIDE SEQUENCE [LARGE SCALE GENOMIC DNA]</scope>
    <source>
        <strain evidence="4">201702451</strain>
    </source>
</reference>
<organism evidence="4 5">
    <name type="scientific">Leptospira jelokensis</name>
    <dbReference type="NCBI Taxonomy" id="2484931"/>
    <lineage>
        <taxon>Bacteria</taxon>
        <taxon>Pseudomonadati</taxon>
        <taxon>Spirochaetota</taxon>
        <taxon>Spirochaetia</taxon>
        <taxon>Leptospirales</taxon>
        <taxon>Leptospiraceae</taxon>
        <taxon>Leptospira</taxon>
    </lineage>
</organism>
<keyword evidence="2" id="KW-0472">Membrane</keyword>
<keyword evidence="2" id="KW-0812">Transmembrane</keyword>
<dbReference type="AlphaFoldDB" id="A0A4Z0ZVS2"/>
<dbReference type="GO" id="GO:0005524">
    <property type="term" value="F:ATP binding"/>
    <property type="evidence" value="ECO:0007669"/>
    <property type="project" value="InterPro"/>
</dbReference>
<dbReference type="InterPro" id="IPR011009">
    <property type="entry name" value="Kinase-like_dom_sf"/>
</dbReference>
<keyword evidence="5" id="KW-1185">Reference proteome</keyword>
<dbReference type="Pfam" id="PF03109">
    <property type="entry name" value="ABC1"/>
    <property type="match status" value="1"/>
</dbReference>
<gene>
    <name evidence="4" type="ORF">EHQ62_03250</name>
</gene>
<comment type="similarity">
    <text evidence="1">Belongs to the protein kinase superfamily. ADCK protein kinase family.</text>
</comment>
<keyword evidence="4" id="KW-0808">Transferase</keyword>
<dbReference type="InterPro" id="IPR004147">
    <property type="entry name" value="ABC1_dom"/>
</dbReference>
<dbReference type="PANTHER" id="PTHR10566">
    <property type="entry name" value="CHAPERONE-ACTIVITY OF BC1 COMPLEX CABC1 -RELATED"/>
    <property type="match status" value="1"/>
</dbReference>
<proteinExistence type="inferred from homology"/>
<dbReference type="GO" id="GO:0004672">
    <property type="term" value="F:protein kinase activity"/>
    <property type="evidence" value="ECO:0007669"/>
    <property type="project" value="InterPro"/>
</dbReference>
<evidence type="ECO:0000313" key="4">
    <source>
        <dbReference type="EMBL" id="TGL73993.1"/>
    </source>
</evidence>
<dbReference type="EMBL" id="RQGH01000009">
    <property type="protein sequence ID" value="TGL73993.1"/>
    <property type="molecule type" value="Genomic_DNA"/>
</dbReference>
<dbReference type="Proteomes" id="UP000297567">
    <property type="component" value="Unassembled WGS sequence"/>
</dbReference>
<feature type="domain" description="Protein kinase" evidence="3">
    <location>
        <begin position="114"/>
        <end position="455"/>
    </location>
</feature>
<keyword evidence="2" id="KW-1133">Transmembrane helix</keyword>
<keyword evidence="4" id="KW-0418">Kinase</keyword>
<dbReference type="CDD" id="cd05121">
    <property type="entry name" value="ABC1_ADCK3-like"/>
    <property type="match status" value="1"/>
</dbReference>
<feature type="transmembrane region" description="Helical" evidence="2">
    <location>
        <begin position="493"/>
        <end position="511"/>
    </location>
</feature>
<protein>
    <submittedName>
        <fullName evidence="4">AarF/ABC1/UbiB kinase family protein</fullName>
    </submittedName>
</protein>
<evidence type="ECO:0000259" key="3">
    <source>
        <dbReference type="PROSITE" id="PS50011"/>
    </source>
</evidence>